<dbReference type="Proteomes" id="UP000650467">
    <property type="component" value="Unassembled WGS sequence"/>
</dbReference>
<organism evidence="2 3">
    <name type="scientific">Chlamydomonas incerta</name>
    <dbReference type="NCBI Taxonomy" id="51695"/>
    <lineage>
        <taxon>Eukaryota</taxon>
        <taxon>Viridiplantae</taxon>
        <taxon>Chlorophyta</taxon>
        <taxon>core chlorophytes</taxon>
        <taxon>Chlorophyceae</taxon>
        <taxon>CS clade</taxon>
        <taxon>Chlamydomonadales</taxon>
        <taxon>Chlamydomonadaceae</taxon>
        <taxon>Chlamydomonas</taxon>
    </lineage>
</organism>
<name>A0A835SVR4_CHLIN</name>
<accession>A0A835SVR4</accession>
<dbReference type="AlphaFoldDB" id="A0A835SVR4"/>
<evidence type="ECO:0000313" key="2">
    <source>
        <dbReference type="EMBL" id="KAG2427680.1"/>
    </source>
</evidence>
<evidence type="ECO:0000313" key="3">
    <source>
        <dbReference type="Proteomes" id="UP000650467"/>
    </source>
</evidence>
<proteinExistence type="predicted"/>
<feature type="region of interest" description="Disordered" evidence="1">
    <location>
        <begin position="232"/>
        <end position="280"/>
    </location>
</feature>
<feature type="compositionally biased region" description="Basic residues" evidence="1">
    <location>
        <begin position="1"/>
        <end position="14"/>
    </location>
</feature>
<sequence>MVKPRGRGGHKGRGGRGGSPIASPPQSGISKLVFTSFKESIENQLDVLVENQATTAGVLQKLGEQLDILTAAKATEAAKEPAAKEPAAADQGAATGGQKAAATGGTSASLPAATTSMDVLQSEARMASFASTMQSGGNYLQQSATYGQFFRLGSEMLTVAKSCIKRDDKAGAEKYVQQCLSLQQNAVEAMGRLGPTNLEAAHAYLREAAIRVLSDPNFAYDEKLAASCLTSAKERSARGGRGGQKHRGGKGGGQQQGSAASPQRDRERDRERSPQRQGRR</sequence>
<protein>
    <submittedName>
        <fullName evidence="2">Uncharacterized protein</fullName>
    </submittedName>
</protein>
<dbReference type="EMBL" id="JAEHOC010000039">
    <property type="protein sequence ID" value="KAG2427680.1"/>
    <property type="molecule type" value="Genomic_DNA"/>
</dbReference>
<feature type="compositionally biased region" description="Low complexity" evidence="1">
    <location>
        <begin position="84"/>
        <end position="108"/>
    </location>
</feature>
<keyword evidence="3" id="KW-1185">Reference proteome</keyword>
<evidence type="ECO:0000256" key="1">
    <source>
        <dbReference type="SAM" id="MobiDB-lite"/>
    </source>
</evidence>
<reference evidence="2" key="1">
    <citation type="journal article" date="2020" name="bioRxiv">
        <title>Comparative genomics of Chlamydomonas.</title>
        <authorList>
            <person name="Craig R.J."/>
            <person name="Hasan A.R."/>
            <person name="Ness R.W."/>
            <person name="Keightley P.D."/>
        </authorList>
    </citation>
    <scope>NUCLEOTIDE SEQUENCE</scope>
    <source>
        <strain evidence="2">SAG 7.73</strain>
    </source>
</reference>
<comment type="caution">
    <text evidence="2">The sequence shown here is derived from an EMBL/GenBank/DDBJ whole genome shotgun (WGS) entry which is preliminary data.</text>
</comment>
<feature type="region of interest" description="Disordered" evidence="1">
    <location>
        <begin position="1"/>
        <end position="27"/>
    </location>
</feature>
<feature type="region of interest" description="Disordered" evidence="1">
    <location>
        <begin position="78"/>
        <end position="108"/>
    </location>
</feature>
<gene>
    <name evidence="2" type="ORF">HXX76_012329</name>
</gene>
<feature type="compositionally biased region" description="Basic and acidic residues" evidence="1">
    <location>
        <begin position="263"/>
        <end position="274"/>
    </location>
</feature>